<dbReference type="EMBL" id="CAJNOH010000763">
    <property type="protein sequence ID" value="CAF1119110.1"/>
    <property type="molecule type" value="Genomic_DNA"/>
</dbReference>
<keyword evidence="4" id="KW-1185">Reference proteome</keyword>
<dbReference type="Proteomes" id="UP000663854">
    <property type="component" value="Unassembled WGS sequence"/>
</dbReference>
<organism evidence="1 3">
    <name type="scientific">Rotaria sordida</name>
    <dbReference type="NCBI Taxonomy" id="392033"/>
    <lineage>
        <taxon>Eukaryota</taxon>
        <taxon>Metazoa</taxon>
        <taxon>Spiralia</taxon>
        <taxon>Gnathifera</taxon>
        <taxon>Rotifera</taxon>
        <taxon>Eurotatoria</taxon>
        <taxon>Bdelloidea</taxon>
        <taxon>Philodinida</taxon>
        <taxon>Philodinidae</taxon>
        <taxon>Rotaria</taxon>
    </lineage>
</organism>
<evidence type="ECO:0000313" key="3">
    <source>
        <dbReference type="Proteomes" id="UP000663854"/>
    </source>
</evidence>
<dbReference type="AlphaFoldDB" id="A0A814QHG1"/>
<proteinExistence type="predicted"/>
<name>A0A814QHG1_9BILA</name>
<reference evidence="1" key="1">
    <citation type="submission" date="2021-02" db="EMBL/GenBank/DDBJ databases">
        <authorList>
            <person name="Nowell W R."/>
        </authorList>
    </citation>
    <scope>NUCLEOTIDE SEQUENCE</scope>
</reference>
<dbReference type="Proteomes" id="UP000663870">
    <property type="component" value="Unassembled WGS sequence"/>
</dbReference>
<protein>
    <submittedName>
        <fullName evidence="1">Uncharacterized protein</fullName>
    </submittedName>
</protein>
<sequence>MFKTKETCESRVQSLFNDDLIFYHSLIMSGVLIKTTATAYRKLVADSCISFSFAHDKVKYDLIRAIVQLQKNTIRLFIGELVEIKPGTLKIKFNISNAQYQVPNIL</sequence>
<accession>A0A814QHG1</accession>
<evidence type="ECO:0000313" key="4">
    <source>
        <dbReference type="Proteomes" id="UP000663870"/>
    </source>
</evidence>
<comment type="caution">
    <text evidence="1">The sequence shown here is derived from an EMBL/GenBank/DDBJ whole genome shotgun (WGS) entry which is preliminary data.</text>
</comment>
<dbReference type="EMBL" id="CAJNOL010002532">
    <property type="protein sequence ID" value="CAF1509653.1"/>
    <property type="molecule type" value="Genomic_DNA"/>
</dbReference>
<gene>
    <name evidence="2" type="ORF">JXQ802_LOCUS40918</name>
    <name evidence="1" type="ORF">PYM288_LOCUS20603</name>
</gene>
<evidence type="ECO:0000313" key="2">
    <source>
        <dbReference type="EMBL" id="CAF1509653.1"/>
    </source>
</evidence>
<evidence type="ECO:0000313" key="1">
    <source>
        <dbReference type="EMBL" id="CAF1119110.1"/>
    </source>
</evidence>